<dbReference type="Pfam" id="PF08842">
    <property type="entry name" value="Mfa2"/>
    <property type="match status" value="1"/>
</dbReference>
<keyword evidence="3" id="KW-0732">Signal</keyword>
<accession>A0ABR7DRA2</accession>
<evidence type="ECO:0000256" key="1">
    <source>
        <dbReference type="ARBA" id="ARBA00004442"/>
    </source>
</evidence>
<dbReference type="EMBL" id="JACOOJ010000017">
    <property type="protein sequence ID" value="MBC5633218.1"/>
    <property type="molecule type" value="Genomic_DNA"/>
</dbReference>
<reference evidence="8 9" key="1">
    <citation type="submission" date="2020-08" db="EMBL/GenBank/DDBJ databases">
        <title>Genome public.</title>
        <authorList>
            <person name="Liu C."/>
            <person name="Sun Q."/>
        </authorList>
    </citation>
    <scope>NUCLEOTIDE SEQUENCE [LARGE SCALE GENOMIC DNA]</scope>
    <source>
        <strain evidence="8 9">NSJ-79</strain>
    </source>
</reference>
<sequence length="319" mass="36379">MRKKAYFVLGCMLYLTGCSNNPSLEEIINPQTEFFPVQFSIQMEKEIMSFPSTRSMPDNAIPEPSVSKAGDEDAELNELCSTIEYVVFKDEEIPAFIKHKQFTYNPTDLDADFSCIYDSLPQGDYKFYFLAHNSKNAALSGSTFSFDSISDTFYEMLSLNIGVADVVNRDISLQRIVSRVEFMATDSVSDILKQFDMEIDGISNQLDISTGQGIKTPDKQILSYTFKDDEIGEVNKIHSFYTFIPATDNKIAVRLSAIAKNDEPIRERQINNIIPEKNKIIRYKGRLYSRSESDDTFQISIYNNGKWEVTPDVELPDYE</sequence>
<dbReference type="Proteomes" id="UP000651475">
    <property type="component" value="Unassembled WGS sequence"/>
</dbReference>
<evidence type="ECO:0000256" key="3">
    <source>
        <dbReference type="ARBA" id="ARBA00022729"/>
    </source>
</evidence>
<name>A0ABR7DRA2_9BACT</name>
<comment type="similarity">
    <text evidence="2">Belongs to the bacteroidetes fimbrillin superfamily. FimB/Mfa2 family.</text>
</comment>
<evidence type="ECO:0000313" key="9">
    <source>
        <dbReference type="Proteomes" id="UP000651475"/>
    </source>
</evidence>
<keyword evidence="9" id="KW-1185">Reference proteome</keyword>
<keyword evidence="4" id="KW-0472">Membrane</keyword>
<evidence type="ECO:0000256" key="5">
    <source>
        <dbReference type="ARBA" id="ARBA00023139"/>
    </source>
</evidence>
<evidence type="ECO:0008006" key="10">
    <source>
        <dbReference type="Google" id="ProtNLM"/>
    </source>
</evidence>
<keyword evidence="7" id="KW-0449">Lipoprotein</keyword>
<protein>
    <recommendedName>
        <fullName evidence="10">FimB/Mfa2 family fimbrial subunit</fullName>
    </recommendedName>
</protein>
<gene>
    <name evidence="8" type="ORF">H8S65_10620</name>
</gene>
<proteinExistence type="inferred from homology"/>
<keyword evidence="5" id="KW-0564">Palmitate</keyword>
<evidence type="ECO:0000313" key="8">
    <source>
        <dbReference type="EMBL" id="MBC5633218.1"/>
    </source>
</evidence>
<comment type="subcellular location">
    <subcellularLocation>
        <location evidence="1">Cell outer membrane</location>
    </subcellularLocation>
</comment>
<organism evidence="8 9">
    <name type="scientific">Parabacteroides hominis</name>
    <dbReference type="NCBI Taxonomy" id="2763057"/>
    <lineage>
        <taxon>Bacteria</taxon>
        <taxon>Pseudomonadati</taxon>
        <taxon>Bacteroidota</taxon>
        <taxon>Bacteroidia</taxon>
        <taxon>Bacteroidales</taxon>
        <taxon>Tannerellaceae</taxon>
        <taxon>Parabacteroides</taxon>
    </lineage>
</organism>
<dbReference type="RefSeq" id="WP_186929960.1">
    <property type="nucleotide sequence ID" value="NZ_JACOOJ010000017.1"/>
</dbReference>
<evidence type="ECO:0000256" key="7">
    <source>
        <dbReference type="ARBA" id="ARBA00023288"/>
    </source>
</evidence>
<evidence type="ECO:0000256" key="2">
    <source>
        <dbReference type="ARBA" id="ARBA00007248"/>
    </source>
</evidence>
<evidence type="ECO:0000256" key="6">
    <source>
        <dbReference type="ARBA" id="ARBA00023237"/>
    </source>
</evidence>
<comment type="caution">
    <text evidence="8">The sequence shown here is derived from an EMBL/GenBank/DDBJ whole genome shotgun (WGS) entry which is preliminary data.</text>
</comment>
<evidence type="ECO:0000256" key="4">
    <source>
        <dbReference type="ARBA" id="ARBA00023136"/>
    </source>
</evidence>
<dbReference type="InterPro" id="IPR014941">
    <property type="entry name" value="FimB/Mfa2/Mfa3"/>
</dbReference>
<keyword evidence="6" id="KW-0998">Cell outer membrane</keyword>